<proteinExistence type="predicted"/>
<dbReference type="EMBL" id="CP000270">
    <property type="protein sequence ID" value="ABE31717.1"/>
    <property type="molecule type" value="Genomic_DNA"/>
</dbReference>
<dbReference type="CDD" id="cd14789">
    <property type="entry name" value="Tiki"/>
    <property type="match status" value="1"/>
</dbReference>
<evidence type="ECO:0000313" key="2">
    <source>
        <dbReference type="Proteomes" id="UP000001817"/>
    </source>
</evidence>
<gene>
    <name evidence="1" type="ORF">Bxe_A1236</name>
</gene>
<evidence type="ECO:0000313" key="1">
    <source>
        <dbReference type="EMBL" id="ABE31717.1"/>
    </source>
</evidence>
<dbReference type="PANTHER" id="PTHR40590:SF1">
    <property type="entry name" value="CYTOPLASMIC PROTEIN"/>
    <property type="match status" value="1"/>
</dbReference>
<sequence length="303" mass="33370">MSAFARGVDAQPRVGLWWARARHRAHARHLNCSIEQRACFSVSLPVHPRGCMYLQLTGTHVRVLGSMHLFPATSRRTPPWIAEAYDWAEALVFESDPPTILPLLKAAGQDGAARLQPLLSADAWQQLQAAWPVEGPLAPLVDLRPWAALIVAPTLFQHVVEGVEPRMLRSAIAQAKPYRYLETAQEVAAALDSIPLDALGAALGLLMADLDEPQRTLERMHAAWLEGDLPAVHRIAVESPMFNLPGIRHAILDARNRAWAARLAEWLTRPERTLVVVGALHLCGPGNLIECLARPVEPVFAHP</sequence>
<dbReference type="InterPro" id="IPR047111">
    <property type="entry name" value="YbaP-like"/>
</dbReference>
<dbReference type="Pfam" id="PF01963">
    <property type="entry name" value="TraB_PrgY_gumN"/>
    <property type="match status" value="1"/>
</dbReference>
<keyword evidence="2" id="KW-1185">Reference proteome</keyword>
<dbReference type="eggNOG" id="COG3735">
    <property type="taxonomic scope" value="Bacteria"/>
</dbReference>
<protein>
    <recommendedName>
        <fullName evidence="3">GumN family protein</fullName>
    </recommendedName>
</protein>
<dbReference type="Proteomes" id="UP000001817">
    <property type="component" value="Chromosome 1"/>
</dbReference>
<dbReference type="STRING" id="266265.Bxe_A1236"/>
<dbReference type="InterPro" id="IPR002816">
    <property type="entry name" value="TraB/PrgY/GumN_fam"/>
</dbReference>
<reference evidence="1 2" key="1">
    <citation type="journal article" date="2006" name="Proc. Natl. Acad. Sci. U.S.A.">
        <title>Burkholderia xenovorans LB400 harbors a multi-replicon, 9.73-Mbp genome shaped for versatility.</title>
        <authorList>
            <person name="Chain P.S."/>
            <person name="Denef V.J."/>
            <person name="Konstantinidis K.T."/>
            <person name="Vergez L.M."/>
            <person name="Agullo L."/>
            <person name="Reyes V.L."/>
            <person name="Hauser L."/>
            <person name="Cordova M."/>
            <person name="Gomez L."/>
            <person name="Gonzalez M."/>
            <person name="Land M."/>
            <person name="Lao V."/>
            <person name="Larimer F."/>
            <person name="LiPuma J.J."/>
            <person name="Mahenthiralingam E."/>
            <person name="Malfatti S.A."/>
            <person name="Marx C.J."/>
            <person name="Parnell J.J."/>
            <person name="Ramette A."/>
            <person name="Richardson P."/>
            <person name="Seeger M."/>
            <person name="Smith D."/>
            <person name="Spilker T."/>
            <person name="Sul W.J."/>
            <person name="Tsoi T.V."/>
            <person name="Ulrich L.E."/>
            <person name="Zhulin I.B."/>
            <person name="Tiedje J.M."/>
        </authorList>
    </citation>
    <scope>NUCLEOTIDE SEQUENCE [LARGE SCALE GENOMIC DNA]</scope>
    <source>
        <strain evidence="1 2">LB400</strain>
    </source>
</reference>
<dbReference type="PANTHER" id="PTHR40590">
    <property type="entry name" value="CYTOPLASMIC PROTEIN-RELATED"/>
    <property type="match status" value="1"/>
</dbReference>
<accession>Q13W22</accession>
<organism evidence="1 2">
    <name type="scientific">Paraburkholderia xenovorans (strain LB400)</name>
    <dbReference type="NCBI Taxonomy" id="266265"/>
    <lineage>
        <taxon>Bacteria</taxon>
        <taxon>Pseudomonadati</taxon>
        <taxon>Pseudomonadota</taxon>
        <taxon>Betaproteobacteria</taxon>
        <taxon>Burkholderiales</taxon>
        <taxon>Burkholderiaceae</taxon>
        <taxon>Paraburkholderia</taxon>
    </lineage>
</organism>
<evidence type="ECO:0008006" key="3">
    <source>
        <dbReference type="Google" id="ProtNLM"/>
    </source>
</evidence>
<name>Q13W22_PARXL</name>
<dbReference type="AlphaFoldDB" id="Q13W22"/>
<dbReference type="KEGG" id="bxe:Bxe_A1236"/>